<gene>
    <name evidence="1" type="ORF">RI060_01270</name>
</gene>
<accession>A0ABY9U046</accession>
<keyword evidence="2" id="KW-1185">Reference proteome</keyword>
<proteinExistence type="predicted"/>
<organism evidence="1 2">
    <name type="scientific">Streptomyces violaceus</name>
    <name type="common">Streptomyces venezuelae</name>
    <dbReference type="NCBI Taxonomy" id="1936"/>
    <lineage>
        <taxon>Bacteria</taxon>
        <taxon>Bacillati</taxon>
        <taxon>Actinomycetota</taxon>
        <taxon>Actinomycetes</taxon>
        <taxon>Kitasatosporales</taxon>
        <taxon>Streptomycetaceae</taxon>
        <taxon>Streptomyces</taxon>
    </lineage>
</organism>
<sequence>MESKRGICLEGDGNRKTITIASIRDDGTAFGAVAKGSATSDAGTVVAQLMLTRPA</sequence>
<dbReference type="EMBL" id="CP134213">
    <property type="protein sequence ID" value="WND16067.1"/>
    <property type="molecule type" value="Genomic_DNA"/>
</dbReference>
<protein>
    <submittedName>
        <fullName evidence="1">Uncharacterized protein</fullName>
    </submittedName>
</protein>
<evidence type="ECO:0000313" key="1">
    <source>
        <dbReference type="EMBL" id="WND16067.1"/>
    </source>
</evidence>
<dbReference type="Proteomes" id="UP001249394">
    <property type="component" value="Chromosome"/>
</dbReference>
<name>A0ABY9U046_STRVL</name>
<reference evidence="1 2" key="1">
    <citation type="submission" date="2023-09" db="EMBL/GenBank/DDBJ databases">
        <title>The genome sequence of Streptomyces anthocyanicus.</title>
        <authorList>
            <person name="Mo P."/>
        </authorList>
    </citation>
    <scope>NUCLEOTIDE SEQUENCE [LARGE SCALE GENOMIC DNA]</scope>
    <source>
        <strain evidence="1 2">JCM 4387</strain>
    </source>
</reference>
<evidence type="ECO:0000313" key="2">
    <source>
        <dbReference type="Proteomes" id="UP001249394"/>
    </source>
</evidence>